<dbReference type="Pfam" id="PF11468">
    <property type="entry name" value="PTase_Orf2"/>
    <property type="match status" value="1"/>
</dbReference>
<sequence>MPGTAGVEEVYAAIEEAAALLNVPCSRDTVGPILTAFAPFEGGVIFSASAGERHAGDLDLTIQVPRRIADPYAHALANGFLEKTDHPVGSLLSDLHERCSIDEYLIDFGVVGGFNKVYVHFPRDVQSVSQLAAVPSIPPALAENAGFFARHGLDDVAMIAIDYRNRTTNLYFQVPGIEPKVILSMLQELGLPEPEQELLESAGKTFRVYVTLGWDSSKIERISFARSLDLPVIQARVEPEIKRFVTGTPYTYEGERFSISIVKWSPDGEWFNVGSYYQFGPLQWEVLRKILR</sequence>
<dbReference type="InterPro" id="IPR036239">
    <property type="entry name" value="PrenylTrfase-like_sf"/>
</dbReference>
<dbReference type="EMBL" id="CP049838">
    <property type="protein sequence ID" value="QJT06547.1"/>
    <property type="molecule type" value="Genomic_DNA"/>
</dbReference>
<keyword evidence="2" id="KW-0637">Prenyltransferase</keyword>
<dbReference type="AlphaFoldDB" id="A0A6M4X164"/>
<gene>
    <name evidence="4" type="ORF">G9272_00405</name>
    <name evidence="5" type="ORF">G9272_44490</name>
</gene>
<keyword evidence="3" id="KW-0808">Transferase</keyword>
<evidence type="ECO:0000256" key="2">
    <source>
        <dbReference type="ARBA" id="ARBA00022602"/>
    </source>
</evidence>
<accession>A0A6M4X164</accession>
<evidence type="ECO:0000256" key="1">
    <source>
        <dbReference type="ARBA" id="ARBA00005368"/>
    </source>
</evidence>
<protein>
    <recommendedName>
        <fullName evidence="7">Prenyltransferase</fullName>
    </recommendedName>
</protein>
<dbReference type="InterPro" id="IPR033964">
    <property type="entry name" value="ABBA"/>
</dbReference>
<evidence type="ECO:0000313" key="6">
    <source>
        <dbReference type="Proteomes" id="UP000502665"/>
    </source>
</evidence>
<evidence type="ECO:0000256" key="3">
    <source>
        <dbReference type="ARBA" id="ARBA00022679"/>
    </source>
</evidence>
<dbReference type="GO" id="GO:0004659">
    <property type="term" value="F:prenyltransferase activity"/>
    <property type="evidence" value="ECO:0007669"/>
    <property type="project" value="UniProtKB-KW"/>
</dbReference>
<name>A0A6M4X164_9ACTN</name>
<dbReference type="Proteomes" id="UP000502665">
    <property type="component" value="Chromosome"/>
</dbReference>
<evidence type="ECO:0000313" key="4">
    <source>
        <dbReference type="EMBL" id="QJT06547.1"/>
    </source>
</evidence>
<reference evidence="4" key="1">
    <citation type="submission" date="2020-03" db="EMBL/GenBank/DDBJ databases">
        <title>Molecular networking-based the target discovery of potent antiproliferative macrolactams: 5/6/7/16 polycyclic ansamycins and glycosylated trienomycin from Streptomyces cacaoi subsp. asoensis.</title>
        <authorList>
            <person name="Liu L.-L."/>
        </authorList>
    </citation>
    <scope>NUCLEOTIDE SEQUENCE [LARGE SCALE GENOMIC DNA]</scope>
    <source>
        <strain evidence="4">H2S5</strain>
    </source>
</reference>
<dbReference type="InterPro" id="IPR020965">
    <property type="entry name" value="Prenyltransferase_CloQ"/>
</dbReference>
<keyword evidence="6" id="KW-1185">Reference proteome</keyword>
<dbReference type="SFLD" id="SFLDG01163">
    <property type="entry name" value="II"/>
    <property type="match status" value="1"/>
</dbReference>
<dbReference type="SFLD" id="SFLDS00036">
    <property type="entry name" value="Aromatic_Prenyltransferase"/>
    <property type="match status" value="1"/>
</dbReference>
<dbReference type="EMBL" id="CP049838">
    <property type="protein sequence ID" value="QJT07384.1"/>
    <property type="molecule type" value="Genomic_DNA"/>
</dbReference>
<proteinExistence type="inferred from homology"/>
<evidence type="ECO:0008006" key="7">
    <source>
        <dbReference type="Google" id="ProtNLM"/>
    </source>
</evidence>
<comment type="similarity">
    <text evidence="1">Belongs to the aromatic prenyltransferase family.</text>
</comment>
<organism evidence="4 6">
    <name type="scientific">Streptomyces asoensis</name>
    <dbReference type="NCBI Taxonomy" id="249586"/>
    <lineage>
        <taxon>Bacteria</taxon>
        <taxon>Bacillati</taxon>
        <taxon>Actinomycetota</taxon>
        <taxon>Actinomycetes</taxon>
        <taxon>Kitasatosporales</taxon>
        <taxon>Streptomycetaceae</taxon>
        <taxon>Streptomyces</taxon>
    </lineage>
</organism>
<dbReference type="CDD" id="cd13931">
    <property type="entry name" value="PT-CloQ_NphB"/>
    <property type="match status" value="1"/>
</dbReference>
<evidence type="ECO:0000313" key="5">
    <source>
        <dbReference type="EMBL" id="QJT07384.1"/>
    </source>
</evidence>
<dbReference type="SUPFAM" id="SSF143492">
    <property type="entry name" value="Prenyltransferase-like"/>
    <property type="match status" value="1"/>
</dbReference>